<feature type="binding site" evidence="1">
    <location>
        <position position="146"/>
    </location>
    <ligand>
        <name>Mn(2+)</name>
        <dbReference type="ChEBI" id="CHEBI:29035"/>
        <label>2</label>
    </ligand>
</feature>
<feature type="binding site" evidence="1">
    <location>
        <position position="376"/>
    </location>
    <ligand>
        <name>Mn(2+)</name>
        <dbReference type="ChEBI" id="CHEBI:29035"/>
        <label>2</label>
    </ligand>
</feature>
<dbReference type="RefSeq" id="WP_143781598.1">
    <property type="nucleotide sequence ID" value="NZ_CP041616.1"/>
</dbReference>
<dbReference type="OrthoDB" id="9777385at2"/>
<dbReference type="Pfam" id="PF07687">
    <property type="entry name" value="M20_dimer"/>
    <property type="match status" value="1"/>
</dbReference>
<dbReference type="Gene3D" id="3.30.70.360">
    <property type="match status" value="1"/>
</dbReference>
<feature type="binding site" evidence="1">
    <location>
        <position position="174"/>
    </location>
    <ligand>
        <name>Mn(2+)</name>
        <dbReference type="ChEBI" id="CHEBI:29035"/>
        <label>2</label>
    </ligand>
</feature>
<dbReference type="PANTHER" id="PTHR11014:SF63">
    <property type="entry name" value="METALLOPEPTIDASE, PUTATIVE (AFU_ORTHOLOGUE AFUA_6G09600)-RELATED"/>
    <property type="match status" value="1"/>
</dbReference>
<dbReference type="AlphaFoldDB" id="A0A516G5Z8"/>
<gene>
    <name evidence="3" type="ORF">FNH13_00250</name>
</gene>
<dbReference type="EMBL" id="CP041616">
    <property type="protein sequence ID" value="QDO86935.1"/>
    <property type="molecule type" value="Genomic_DNA"/>
</dbReference>
<dbReference type="InterPro" id="IPR011650">
    <property type="entry name" value="Peptidase_M20_dimer"/>
</dbReference>
<accession>A0A516G5Z8</accession>
<keyword evidence="1" id="KW-0479">Metal-binding</keyword>
<dbReference type="Proteomes" id="UP000315395">
    <property type="component" value="Chromosome"/>
</dbReference>
<feature type="binding site" evidence="1">
    <location>
        <position position="110"/>
    </location>
    <ligand>
        <name>Mn(2+)</name>
        <dbReference type="ChEBI" id="CHEBI:29035"/>
        <label>2</label>
    </ligand>
</feature>
<dbReference type="NCBIfam" id="TIGR01891">
    <property type="entry name" value="amidohydrolases"/>
    <property type="match status" value="1"/>
</dbReference>
<dbReference type="PIRSF" id="PIRSF005962">
    <property type="entry name" value="Pept_M20D_amidohydro"/>
    <property type="match status" value="1"/>
</dbReference>
<feature type="domain" description="Peptidase M20 dimerisation" evidence="2">
    <location>
        <begin position="198"/>
        <end position="294"/>
    </location>
</feature>
<dbReference type="InterPro" id="IPR036264">
    <property type="entry name" value="Bact_exopeptidase_dim_dom"/>
</dbReference>
<evidence type="ECO:0000313" key="3">
    <source>
        <dbReference type="EMBL" id="QDO86935.1"/>
    </source>
</evidence>
<dbReference type="SUPFAM" id="SSF55031">
    <property type="entry name" value="Bacterial exopeptidase dimerisation domain"/>
    <property type="match status" value="1"/>
</dbReference>
<dbReference type="SUPFAM" id="SSF53187">
    <property type="entry name" value="Zn-dependent exopeptidases"/>
    <property type="match status" value="1"/>
</dbReference>
<sequence>MRTREIAEELRPELVALRRELHQIPELGLHLPLTQQKVLDELAGLDLEVTTGESLSSVVAVLRGRAPAPAGREQTRPVVLLRGDMDGLPVTEDLAHLDYESTHHGQMHACGHDLHTAALIGAARILDRLRDELAGDVVLMFQPAEEGPGGAEPMLAEGLLEAAGRPVDAAYAMHVSSAEFPLRQWYSYPGPIMAAADTVHLEVTGRGGHGSQPHLSLDPVPVLCEIVLALQTMLSRSFDPFDTVVLTIGRIAAGTKDNIIGDTGELSATLRTFRAETRELALANIERVAQHVAAAHGQTARMWTTEAYPATINNLAEYDLARQAVEDLFGTERYVDRPAPEMGSEDMSFVLNKVPGAYFFVSACPAQDYPNAPTNHSPRAEFDDVVVPDAAAWYAEVALRRAAQG</sequence>
<evidence type="ECO:0000259" key="2">
    <source>
        <dbReference type="Pfam" id="PF07687"/>
    </source>
</evidence>
<dbReference type="GO" id="GO:0046872">
    <property type="term" value="F:metal ion binding"/>
    <property type="evidence" value="ECO:0007669"/>
    <property type="project" value="UniProtKB-KW"/>
</dbReference>
<dbReference type="GO" id="GO:0016787">
    <property type="term" value="F:hydrolase activity"/>
    <property type="evidence" value="ECO:0007669"/>
    <property type="project" value="UniProtKB-KW"/>
</dbReference>
<proteinExistence type="predicted"/>
<organism evidence="3 4">
    <name type="scientific">Ornithinimicrobium ciconiae</name>
    <dbReference type="NCBI Taxonomy" id="2594265"/>
    <lineage>
        <taxon>Bacteria</taxon>
        <taxon>Bacillati</taxon>
        <taxon>Actinomycetota</taxon>
        <taxon>Actinomycetes</taxon>
        <taxon>Micrococcales</taxon>
        <taxon>Ornithinimicrobiaceae</taxon>
        <taxon>Ornithinimicrobium</taxon>
    </lineage>
</organism>
<keyword evidence="3" id="KW-0378">Hydrolase</keyword>
<dbReference type="PANTHER" id="PTHR11014">
    <property type="entry name" value="PEPTIDASE M20 FAMILY MEMBER"/>
    <property type="match status" value="1"/>
</dbReference>
<evidence type="ECO:0000313" key="4">
    <source>
        <dbReference type="Proteomes" id="UP000315395"/>
    </source>
</evidence>
<dbReference type="KEGG" id="orz:FNH13_00250"/>
<reference evidence="3 4" key="1">
    <citation type="submission" date="2019-07" db="EMBL/GenBank/DDBJ databases">
        <title>complete genome sequencing of Ornithinimicrobium sp. H23M54.</title>
        <authorList>
            <person name="Bae J.-W."/>
            <person name="Lee S.-Y."/>
        </authorList>
    </citation>
    <scope>NUCLEOTIDE SEQUENCE [LARGE SCALE GENOMIC DNA]</scope>
    <source>
        <strain evidence="3 4">H23M54</strain>
    </source>
</reference>
<dbReference type="InterPro" id="IPR017439">
    <property type="entry name" value="Amidohydrolase"/>
</dbReference>
<protein>
    <submittedName>
        <fullName evidence="3">Amidohydrolase</fullName>
    </submittedName>
</protein>
<name>A0A516G5Z8_9MICO</name>
<evidence type="ECO:0000256" key="1">
    <source>
        <dbReference type="PIRSR" id="PIRSR005962-1"/>
    </source>
</evidence>
<feature type="binding site" evidence="1">
    <location>
        <position position="112"/>
    </location>
    <ligand>
        <name>Mn(2+)</name>
        <dbReference type="ChEBI" id="CHEBI:29035"/>
        <label>2</label>
    </ligand>
</feature>
<comment type="cofactor">
    <cofactor evidence="1">
        <name>Mn(2+)</name>
        <dbReference type="ChEBI" id="CHEBI:29035"/>
    </cofactor>
    <text evidence="1">The Mn(2+) ion enhances activity.</text>
</comment>
<dbReference type="Gene3D" id="3.40.630.10">
    <property type="entry name" value="Zn peptidases"/>
    <property type="match status" value="1"/>
</dbReference>
<keyword evidence="4" id="KW-1185">Reference proteome</keyword>
<dbReference type="Pfam" id="PF01546">
    <property type="entry name" value="Peptidase_M20"/>
    <property type="match status" value="1"/>
</dbReference>
<dbReference type="CDD" id="cd03886">
    <property type="entry name" value="M20_Acy1"/>
    <property type="match status" value="1"/>
</dbReference>
<dbReference type="InterPro" id="IPR002933">
    <property type="entry name" value="Peptidase_M20"/>
</dbReference>
<keyword evidence="1" id="KW-0464">Manganese</keyword>